<gene>
    <name evidence="1" type="ordered locus">cce_1845</name>
</gene>
<keyword evidence="2" id="KW-1185">Reference proteome</keyword>
<name>B1WZP3_CROS5</name>
<dbReference type="AlphaFoldDB" id="B1WZP3"/>
<sequence>MEKYRLLNLLLRQIGNKTLPNLMNFFCRQGGVSCSLKFTQSAKTITR</sequence>
<proteinExistence type="predicted"/>
<accession>B1WZP3</accession>
<dbReference type="STRING" id="43989.cce_1845"/>
<reference evidence="1 2" key="1">
    <citation type="journal article" date="2008" name="Proc. Natl. Acad. Sci. U.S.A.">
        <title>The genome of Cyanothece 51142, a unicellular diazotrophic cyanobacterium important in the marine nitrogen cycle.</title>
        <authorList>
            <person name="Welsh E.A."/>
            <person name="Liberton M."/>
            <person name="Stoeckel J."/>
            <person name="Loh T."/>
            <person name="Elvitigala T."/>
            <person name="Wang C."/>
            <person name="Wollam A."/>
            <person name="Fulton R.S."/>
            <person name="Clifton S.W."/>
            <person name="Jacobs J.M."/>
            <person name="Aurora R."/>
            <person name="Ghosh B.K."/>
            <person name="Sherman L.A."/>
            <person name="Smith R.D."/>
            <person name="Wilson R.K."/>
            <person name="Pakrasi H.B."/>
        </authorList>
    </citation>
    <scope>NUCLEOTIDE SEQUENCE [LARGE SCALE GENOMIC DNA]</scope>
    <source>
        <strain evidence="2">ATCC 51142 / BH68</strain>
    </source>
</reference>
<dbReference type="HOGENOM" id="CLU_3167063_0_0_3"/>
<evidence type="ECO:0000313" key="1">
    <source>
        <dbReference type="EMBL" id="ACB51195.1"/>
    </source>
</evidence>
<dbReference type="Proteomes" id="UP000001203">
    <property type="component" value="Chromosome circular"/>
</dbReference>
<dbReference type="EMBL" id="CP000806">
    <property type="protein sequence ID" value="ACB51195.1"/>
    <property type="molecule type" value="Genomic_DNA"/>
</dbReference>
<organism evidence="1 2">
    <name type="scientific">Crocosphaera subtropica (strain ATCC 51142 / BH68)</name>
    <name type="common">Cyanothece sp. (strain ATCC 51142)</name>
    <dbReference type="NCBI Taxonomy" id="43989"/>
    <lineage>
        <taxon>Bacteria</taxon>
        <taxon>Bacillati</taxon>
        <taxon>Cyanobacteriota</taxon>
        <taxon>Cyanophyceae</taxon>
        <taxon>Oscillatoriophycideae</taxon>
        <taxon>Chroococcales</taxon>
        <taxon>Aphanothecaceae</taxon>
        <taxon>Crocosphaera</taxon>
        <taxon>Crocosphaera subtropica</taxon>
    </lineage>
</organism>
<evidence type="ECO:0000313" key="2">
    <source>
        <dbReference type="Proteomes" id="UP000001203"/>
    </source>
</evidence>
<dbReference type="KEGG" id="cyt:cce_1845"/>
<protein>
    <submittedName>
        <fullName evidence="1">Uncharacterized protein</fullName>
    </submittedName>
</protein>